<sequence>MALPRRADDHDVIRAVVRGHAHAADIVLKASACDFRRDHRHGLGVYVVKIMCGRQRHAADKRLAAVAVGKRPHMQVRSGFAPCPAAAARMVVFQIFQNLADVDIFIRGQTVFAHLAPPNSFAASSILSGFCRSRPAARSSSPCVFA</sequence>
<protein>
    <submittedName>
        <fullName evidence="1">Uncharacterized protein</fullName>
    </submittedName>
</protein>
<reference evidence="1" key="1">
    <citation type="submission" date="2019-08" db="EMBL/GenBank/DDBJ databases">
        <authorList>
            <person name="Kucharzyk K."/>
            <person name="Murdoch R.W."/>
            <person name="Higgins S."/>
            <person name="Loffler F."/>
        </authorList>
    </citation>
    <scope>NUCLEOTIDE SEQUENCE</scope>
</reference>
<dbReference type="AlphaFoldDB" id="A0A645B5R3"/>
<proteinExistence type="predicted"/>
<comment type="caution">
    <text evidence="1">The sequence shown here is derived from an EMBL/GenBank/DDBJ whole genome shotgun (WGS) entry which is preliminary data.</text>
</comment>
<accession>A0A645B5R3</accession>
<name>A0A645B5R3_9ZZZZ</name>
<evidence type="ECO:0000313" key="1">
    <source>
        <dbReference type="EMBL" id="MPM60737.1"/>
    </source>
</evidence>
<gene>
    <name evidence="1" type="ORF">SDC9_107589</name>
</gene>
<organism evidence="1">
    <name type="scientific">bioreactor metagenome</name>
    <dbReference type="NCBI Taxonomy" id="1076179"/>
    <lineage>
        <taxon>unclassified sequences</taxon>
        <taxon>metagenomes</taxon>
        <taxon>ecological metagenomes</taxon>
    </lineage>
</organism>
<dbReference type="EMBL" id="VSSQ01017957">
    <property type="protein sequence ID" value="MPM60737.1"/>
    <property type="molecule type" value="Genomic_DNA"/>
</dbReference>